<evidence type="ECO:0000313" key="13">
    <source>
        <dbReference type="Proteomes" id="UP000094389"/>
    </source>
</evidence>
<feature type="coiled-coil region" evidence="7">
    <location>
        <begin position="61"/>
        <end position="91"/>
    </location>
</feature>
<dbReference type="Pfam" id="PF04082">
    <property type="entry name" value="Fungal_trans"/>
    <property type="match status" value="1"/>
</dbReference>
<reference evidence="10" key="1">
    <citation type="submission" date="2014-12" db="EMBL/GenBank/DDBJ databases">
        <authorList>
            <person name="Jaenicke S."/>
        </authorList>
    </citation>
    <scope>NUCLEOTIDE SEQUENCE [LARGE SCALE GENOMIC DNA]</scope>
    <source>
        <strain evidence="10">CBS1600</strain>
    </source>
</reference>
<keyword evidence="3" id="KW-0805">Transcription regulation</keyword>
<dbReference type="PANTHER" id="PTHR31069:SF12">
    <property type="entry name" value="TRANSCRIPTION FACTOR DOMAIN-CONTAINING PROTEIN"/>
    <property type="match status" value="1"/>
</dbReference>
<feature type="compositionally biased region" description="Polar residues" evidence="8">
    <location>
        <begin position="790"/>
        <end position="805"/>
    </location>
</feature>
<dbReference type="InterPro" id="IPR036864">
    <property type="entry name" value="Zn2-C6_fun-type_DNA-bd_sf"/>
</dbReference>
<dbReference type="Proteomes" id="UP000038830">
    <property type="component" value="Unassembled WGS sequence"/>
</dbReference>
<evidence type="ECO:0000256" key="5">
    <source>
        <dbReference type="ARBA" id="ARBA00023163"/>
    </source>
</evidence>
<dbReference type="OMA" id="TTHLCHY"/>
<evidence type="ECO:0000256" key="4">
    <source>
        <dbReference type="ARBA" id="ARBA00023125"/>
    </source>
</evidence>
<evidence type="ECO:0000256" key="2">
    <source>
        <dbReference type="ARBA" id="ARBA00022833"/>
    </source>
</evidence>
<reference evidence="11 13" key="3">
    <citation type="journal article" date="2016" name="Proc. Natl. Acad. Sci. U.S.A.">
        <title>Comparative genomics of biotechnologically important yeasts.</title>
        <authorList>
            <person name="Riley R."/>
            <person name="Haridas S."/>
            <person name="Wolfe K.H."/>
            <person name="Lopes M.R."/>
            <person name="Hittinger C.T."/>
            <person name="Goeker M."/>
            <person name="Salamov A.A."/>
            <person name="Wisecaver J.H."/>
            <person name="Long T.M."/>
            <person name="Calvey C.H."/>
            <person name="Aerts A.L."/>
            <person name="Barry K.W."/>
            <person name="Choi C."/>
            <person name="Clum A."/>
            <person name="Coughlan A.Y."/>
            <person name="Deshpande S."/>
            <person name="Douglass A.P."/>
            <person name="Hanson S.J."/>
            <person name="Klenk H.-P."/>
            <person name="LaButti K.M."/>
            <person name="Lapidus A."/>
            <person name="Lindquist E.A."/>
            <person name="Lipzen A.M."/>
            <person name="Meier-Kolthoff J.P."/>
            <person name="Ohm R.A."/>
            <person name="Otillar R.P."/>
            <person name="Pangilinan J.L."/>
            <person name="Peng Y."/>
            <person name="Rokas A."/>
            <person name="Rosa C.A."/>
            <person name="Scheuner C."/>
            <person name="Sibirny A.A."/>
            <person name="Slot J.C."/>
            <person name="Stielow J.B."/>
            <person name="Sun H."/>
            <person name="Kurtzman C.P."/>
            <person name="Blackwell M."/>
            <person name="Grigoriev I.V."/>
            <person name="Jeffries T.W."/>
        </authorList>
    </citation>
    <scope>NUCLEOTIDE SEQUENCE [LARGE SCALE GENOMIC DNA]</scope>
    <source>
        <strain evidence="13">ATCC 18201 / CBS 1600 / BCRC 20928 / JCM 3617 / NBRC 0987 / NRRL Y-1542</strain>
        <strain evidence="11">NRRL Y-1542</strain>
    </source>
</reference>
<keyword evidence="4" id="KW-0238">DNA-binding</keyword>
<dbReference type="GO" id="GO:0005634">
    <property type="term" value="C:nucleus"/>
    <property type="evidence" value="ECO:0007669"/>
    <property type="project" value="TreeGrafter"/>
</dbReference>
<dbReference type="CDD" id="cd12148">
    <property type="entry name" value="fungal_TF_MHR"/>
    <property type="match status" value="1"/>
</dbReference>
<evidence type="ECO:0000256" key="8">
    <source>
        <dbReference type="SAM" id="MobiDB-lite"/>
    </source>
</evidence>
<dbReference type="InterPro" id="IPR050675">
    <property type="entry name" value="OAF3"/>
</dbReference>
<reference evidence="12" key="2">
    <citation type="journal article" date="2015" name="J. Biotechnol.">
        <title>The structure of the Cyberlindnera jadinii genome and its relation to Candida utilis analyzed by the occurrence of single nucleotide polymorphisms.</title>
        <authorList>
            <person name="Rupp O."/>
            <person name="Brinkrolf K."/>
            <person name="Buerth C."/>
            <person name="Kunigo M."/>
            <person name="Schneider J."/>
            <person name="Jaenicke S."/>
            <person name="Goesmann A."/>
            <person name="Puehler A."/>
            <person name="Jaeger K.-E."/>
            <person name="Ernst J.F."/>
        </authorList>
    </citation>
    <scope>NUCLEOTIDE SEQUENCE [LARGE SCALE GENOMIC DNA]</scope>
    <source>
        <strain evidence="12">ATCC 18201 / CBS 1600 / BCRC 20928 / JCM 3617 / NBRC 0987 / NRRL Y-1542</strain>
    </source>
</reference>
<dbReference type="PANTHER" id="PTHR31069">
    <property type="entry name" value="OLEATE-ACTIVATED TRANSCRIPTION FACTOR 1-RELATED"/>
    <property type="match status" value="1"/>
</dbReference>
<dbReference type="EMBL" id="CDQK01000003">
    <property type="protein sequence ID" value="CEP22401.1"/>
    <property type="molecule type" value="Genomic_DNA"/>
</dbReference>
<dbReference type="SMART" id="SM00906">
    <property type="entry name" value="Fungal_trans"/>
    <property type="match status" value="1"/>
</dbReference>
<dbReference type="GO" id="GO:0000981">
    <property type="term" value="F:DNA-binding transcription factor activity, RNA polymerase II-specific"/>
    <property type="evidence" value="ECO:0007669"/>
    <property type="project" value="InterPro"/>
</dbReference>
<dbReference type="PROSITE" id="PS00463">
    <property type="entry name" value="ZN2_CY6_FUNGAL_1"/>
    <property type="match status" value="1"/>
</dbReference>
<dbReference type="GO" id="GO:0045944">
    <property type="term" value="P:positive regulation of transcription by RNA polymerase II"/>
    <property type="evidence" value="ECO:0007669"/>
    <property type="project" value="TreeGrafter"/>
</dbReference>
<dbReference type="PROSITE" id="PS50048">
    <property type="entry name" value="ZN2_CY6_FUNGAL_2"/>
    <property type="match status" value="1"/>
</dbReference>
<feature type="region of interest" description="Disordered" evidence="8">
    <location>
        <begin position="780"/>
        <end position="838"/>
    </location>
</feature>
<evidence type="ECO:0000256" key="6">
    <source>
        <dbReference type="ARBA" id="ARBA00023242"/>
    </source>
</evidence>
<dbReference type="SUPFAM" id="SSF57701">
    <property type="entry name" value="Zn2/Cys6 DNA-binding domain"/>
    <property type="match status" value="1"/>
</dbReference>
<dbReference type="SMART" id="SM00066">
    <property type="entry name" value="GAL4"/>
    <property type="match status" value="1"/>
</dbReference>
<keyword evidence="6" id="KW-0539">Nucleus</keyword>
<evidence type="ECO:0000259" key="9">
    <source>
        <dbReference type="PROSITE" id="PS50048"/>
    </source>
</evidence>
<dbReference type="AlphaFoldDB" id="A0A0H5C3F0"/>
<evidence type="ECO:0000313" key="12">
    <source>
        <dbReference type="Proteomes" id="UP000038830"/>
    </source>
</evidence>
<sequence length="892" mass="101043">MDPQKKCGKKSRVRVPTVCTVCRRRKMKCDKVKPHCSSCVRNGTTHLCHYEEQPWASDNELQRLKEQVFQLQEQNVELKRLLNERALDEAAPVGDSTGFIIPDQPASDPFLELAENFDLMLLKESKISHYGSTSYMSIVAQDPILRQVFQKFLDVKAMGIDFGKYFLYDQGFIPMRNDECSITSNNPMTSIFEQVTGSQEELVQSISNVLPPRNILNALIDHFFAETYAFVPYLDEESFRKNIESLISSTPEGKTVLVLNNASQFVTIATLLCVLRFSFLSLPVQTPENAHNELIQTILRSGVQVPPTYIEYAKACVANAAIFRRPSLKHIQALLLLRLYRFYAPEDGDESSDSTMFLALLVQMAKMHGLHRDPSRFGMVQDHATALLWRKIWLGLLHLDAMQSLQFGCPLLIDDEYDTELPVPSSLDSAMEKSCIEAFVKLNEVTQLMRSMIKAASKIKTHPKRSELDTCLRKLEHTISKYRSIEDLTDLKSPAETFLSKTNKVKELILKLQLYNLHSVFAFILMLTCDGGELSSFQRYAASTAESTFIIFRFYHYYARDPACYNSALNFEAFLSASVFESAKRCSQQAASLCLRDLAGMFNISRVLNGFNFEDSKGLKQWLTPLCPEFTHADHMLILIEQSVKYCSLLSQRYFVCWRLVFVHNLFQTFLETHYPNKFQDLDAAIKRYNASSIDGKSIDLDIPSLTNDTKLFFGVNKEASDLWQQLLQDATDYMDSKVYKFDSITDPFLKGSVFDPESPVTLQDFDNAMNFNTNDSTYRAESSKDMTHRSYSSSINTNDSTYRVESSRDMTHRSYSSSNNTNGETTPPSSTESGISEGQLNNMKFMSTDVAQEMVSNGADPLGASETMPTDEDLAIQIAHSMFGTSNGTGF</sequence>
<accession>A0A1E4S707</accession>
<evidence type="ECO:0000313" key="11">
    <source>
        <dbReference type="EMBL" id="ODV75243.1"/>
    </source>
</evidence>
<dbReference type="GeneID" id="30988703"/>
<name>A0A0H5C3F0_CYBJN</name>
<gene>
    <name evidence="10" type="primary">CTA4</name>
    <name evidence="10" type="ORF">BN1211_2759</name>
    <name evidence="11" type="ORF">CYBJADRAFT_165998</name>
</gene>
<evidence type="ECO:0000313" key="10">
    <source>
        <dbReference type="EMBL" id="CEP22401.1"/>
    </source>
</evidence>
<dbReference type="RefSeq" id="XP_020072282.1">
    <property type="nucleotide sequence ID" value="XM_020214307.1"/>
</dbReference>
<dbReference type="GO" id="GO:0008270">
    <property type="term" value="F:zinc ion binding"/>
    <property type="evidence" value="ECO:0007669"/>
    <property type="project" value="InterPro"/>
</dbReference>
<dbReference type="InterPro" id="IPR001138">
    <property type="entry name" value="Zn2Cys6_DnaBD"/>
</dbReference>
<dbReference type="InterPro" id="IPR007219">
    <property type="entry name" value="XnlR_reg_dom"/>
</dbReference>
<dbReference type="STRING" id="983966.A0A0H5C3F0"/>
<dbReference type="OrthoDB" id="4159781at2759"/>
<evidence type="ECO:0000256" key="3">
    <source>
        <dbReference type="ARBA" id="ARBA00023015"/>
    </source>
</evidence>
<keyword evidence="5" id="KW-0804">Transcription</keyword>
<proteinExistence type="predicted"/>
<keyword evidence="2" id="KW-0862">Zinc</keyword>
<dbReference type="GO" id="GO:0000978">
    <property type="term" value="F:RNA polymerase II cis-regulatory region sequence-specific DNA binding"/>
    <property type="evidence" value="ECO:0007669"/>
    <property type="project" value="TreeGrafter"/>
</dbReference>
<protein>
    <submittedName>
        <fullName evidence="10">CTA4 protein</fullName>
    </submittedName>
</protein>
<dbReference type="GO" id="GO:0006351">
    <property type="term" value="P:DNA-templated transcription"/>
    <property type="evidence" value="ECO:0007669"/>
    <property type="project" value="InterPro"/>
</dbReference>
<dbReference type="Proteomes" id="UP000094389">
    <property type="component" value="Unassembled WGS sequence"/>
</dbReference>
<keyword evidence="7" id="KW-0175">Coiled coil</keyword>
<accession>A0A0H5C3F0</accession>
<dbReference type="Pfam" id="PF00172">
    <property type="entry name" value="Zn_clus"/>
    <property type="match status" value="1"/>
</dbReference>
<dbReference type="CDD" id="cd00067">
    <property type="entry name" value="GAL4"/>
    <property type="match status" value="1"/>
</dbReference>
<keyword evidence="13" id="KW-1185">Reference proteome</keyword>
<feature type="compositionally biased region" description="Polar residues" evidence="8">
    <location>
        <begin position="814"/>
        <end position="838"/>
    </location>
</feature>
<evidence type="ECO:0000256" key="7">
    <source>
        <dbReference type="SAM" id="Coils"/>
    </source>
</evidence>
<dbReference type="EMBL" id="KV453926">
    <property type="protein sequence ID" value="ODV75243.1"/>
    <property type="molecule type" value="Genomic_DNA"/>
</dbReference>
<organism evidence="10 12">
    <name type="scientific">Cyberlindnera jadinii (strain ATCC 18201 / CBS 1600 / BCRC 20928 / JCM 3617 / NBRC 0987 / NRRL Y-1542)</name>
    <name type="common">Torula yeast</name>
    <name type="synonym">Candida utilis</name>
    <dbReference type="NCBI Taxonomy" id="983966"/>
    <lineage>
        <taxon>Eukaryota</taxon>
        <taxon>Fungi</taxon>
        <taxon>Dikarya</taxon>
        <taxon>Ascomycota</taxon>
        <taxon>Saccharomycotina</taxon>
        <taxon>Saccharomycetes</taxon>
        <taxon>Phaffomycetales</taxon>
        <taxon>Phaffomycetaceae</taxon>
        <taxon>Cyberlindnera</taxon>
    </lineage>
</organism>
<dbReference type="Gene3D" id="4.10.240.10">
    <property type="entry name" value="Zn(2)-C6 fungal-type DNA-binding domain"/>
    <property type="match status" value="1"/>
</dbReference>
<feature type="domain" description="Zn(2)-C6 fungal-type" evidence="9">
    <location>
        <begin position="18"/>
        <end position="50"/>
    </location>
</feature>
<keyword evidence="1" id="KW-0479">Metal-binding</keyword>
<evidence type="ECO:0000256" key="1">
    <source>
        <dbReference type="ARBA" id="ARBA00022723"/>
    </source>
</evidence>